<dbReference type="GO" id="GO:0008190">
    <property type="term" value="F:eukaryotic initiation factor 4E binding"/>
    <property type="evidence" value="ECO:0007669"/>
    <property type="project" value="InterPro"/>
</dbReference>
<evidence type="ECO:0000256" key="6">
    <source>
        <dbReference type="ARBA" id="ARBA00022553"/>
    </source>
</evidence>
<comment type="caution">
    <text evidence="13">The sequence shown here is derived from an EMBL/GenBank/DDBJ whole genome shotgun (WGS) entry which is preliminary data.</text>
</comment>
<dbReference type="EMBL" id="QLNQ01000023">
    <property type="protein sequence ID" value="RCK63853.1"/>
    <property type="molecule type" value="Genomic_DNA"/>
</dbReference>
<evidence type="ECO:0000256" key="9">
    <source>
        <dbReference type="ARBA" id="ARBA00023193"/>
    </source>
</evidence>
<dbReference type="Proteomes" id="UP000253472">
    <property type="component" value="Unassembled WGS sequence"/>
</dbReference>
<keyword evidence="14" id="KW-1185">Reference proteome</keyword>
<sequence>MAKYTEEQLIELKTEAYTPSPQILDAFNKLIDEVRESIEQHHQHQKKWNNGDTYIDEHGNERSYHHMNRRRQSKGAAAAGARPNLRKKSEAVVDEDGWATLAKPKKGSFAEGDGIEERNKFRESSNGGGGAVRARPNNKNLGSSKAVDPREIISDKQTKAFNAFAALDDDDDDDEDDDDE</sequence>
<evidence type="ECO:0000256" key="1">
    <source>
        <dbReference type="ARBA" id="ARBA00004496"/>
    </source>
</evidence>
<dbReference type="AlphaFoldDB" id="A0A367YDA6"/>
<keyword evidence="4 11" id="KW-0963">Cytoplasm</keyword>
<organism evidence="13 14">
    <name type="scientific">Candida viswanathii</name>
    <dbReference type="NCBI Taxonomy" id="5486"/>
    <lineage>
        <taxon>Eukaryota</taxon>
        <taxon>Fungi</taxon>
        <taxon>Dikarya</taxon>
        <taxon>Ascomycota</taxon>
        <taxon>Saccharomycotina</taxon>
        <taxon>Pichiomycetes</taxon>
        <taxon>Debaryomycetaceae</taxon>
        <taxon>Candida/Lodderomyces clade</taxon>
        <taxon>Candida</taxon>
    </lineage>
</organism>
<dbReference type="STRING" id="5486.A0A367YDA6"/>
<evidence type="ECO:0000313" key="13">
    <source>
        <dbReference type="EMBL" id="RCK63853.1"/>
    </source>
</evidence>
<feature type="region of interest" description="Disordered" evidence="12">
    <location>
        <begin position="161"/>
        <end position="180"/>
    </location>
</feature>
<reference evidence="13 14" key="1">
    <citation type="submission" date="2018-06" db="EMBL/GenBank/DDBJ databases">
        <title>Whole genome sequencing of Candida tropicalis (genome annotated by CSBL at Korea University).</title>
        <authorList>
            <person name="Ahn J."/>
        </authorList>
    </citation>
    <scope>NUCLEOTIDE SEQUENCE [LARGE SCALE GENOMIC DNA]</scope>
    <source>
        <strain evidence="13 14">ATCC 20962</strain>
    </source>
</reference>
<keyword evidence="8 11" id="KW-0648">Protein biosynthesis</keyword>
<accession>A0A367YDA6</accession>
<protein>
    <recommendedName>
        <fullName evidence="3 11">Cap-associated protein CAF20</fullName>
    </recommendedName>
</protein>
<keyword evidence="6" id="KW-0597">Phosphoprotein</keyword>
<dbReference type="InterPro" id="IPR031456">
    <property type="entry name" value="Caf20"/>
</dbReference>
<keyword evidence="7 11" id="KW-0810">Translation regulation</keyword>
<evidence type="ECO:0000256" key="10">
    <source>
        <dbReference type="ARBA" id="ARBA00025387"/>
    </source>
</evidence>
<evidence type="ECO:0000256" key="4">
    <source>
        <dbReference type="ARBA" id="ARBA00022490"/>
    </source>
</evidence>
<keyword evidence="5 11" id="KW-0396">Initiation factor</keyword>
<evidence type="ECO:0000313" key="14">
    <source>
        <dbReference type="Proteomes" id="UP000253472"/>
    </source>
</evidence>
<evidence type="ECO:0000256" key="5">
    <source>
        <dbReference type="ARBA" id="ARBA00022540"/>
    </source>
</evidence>
<evidence type="ECO:0000256" key="2">
    <source>
        <dbReference type="ARBA" id="ARBA00006057"/>
    </source>
</evidence>
<evidence type="ECO:0000256" key="3">
    <source>
        <dbReference type="ARBA" id="ARBA00020270"/>
    </source>
</evidence>
<dbReference type="GO" id="GO:0005737">
    <property type="term" value="C:cytoplasm"/>
    <property type="evidence" value="ECO:0007669"/>
    <property type="project" value="UniProtKB-SubCell"/>
</dbReference>
<gene>
    <name evidence="13" type="primary">CAF20_1</name>
    <name evidence="13" type="ORF">Cantr_10541</name>
</gene>
<evidence type="ECO:0000256" key="12">
    <source>
        <dbReference type="SAM" id="MobiDB-lite"/>
    </source>
</evidence>
<comment type="function">
    <text evidence="10 11">Acts as an inhibitor of cap-dependent translation. Competes with eIF4G1 and EAP1 for binding to eIF4E and interferes with the formation of the eIF4F complex, inhibiting translation and stabilizing mRNA.</text>
</comment>
<evidence type="ECO:0000256" key="11">
    <source>
        <dbReference type="RuleBase" id="RU363005"/>
    </source>
</evidence>
<feature type="region of interest" description="Disordered" evidence="12">
    <location>
        <begin position="64"/>
        <end position="154"/>
    </location>
</feature>
<comment type="similarity">
    <text evidence="2 11">Belongs to the CAF20 family.</text>
</comment>
<evidence type="ECO:0000256" key="7">
    <source>
        <dbReference type="ARBA" id="ARBA00022845"/>
    </source>
</evidence>
<comment type="subcellular location">
    <subcellularLocation>
        <location evidence="1 11">Cytoplasm</location>
    </subcellularLocation>
</comment>
<dbReference type="Pfam" id="PF17052">
    <property type="entry name" value="CAF20"/>
    <property type="match status" value="1"/>
</dbReference>
<feature type="compositionally biased region" description="Acidic residues" evidence="12">
    <location>
        <begin position="167"/>
        <end position="180"/>
    </location>
</feature>
<dbReference type="GO" id="GO:0017148">
    <property type="term" value="P:negative regulation of translation"/>
    <property type="evidence" value="ECO:0007669"/>
    <property type="project" value="UniProtKB-UniRule"/>
</dbReference>
<name>A0A367YDA6_9ASCO</name>
<keyword evidence="9 11" id="KW-0652">Protein synthesis inhibitor</keyword>
<proteinExistence type="inferred from homology"/>
<dbReference type="OrthoDB" id="3995390at2759"/>
<dbReference type="GO" id="GO:0003743">
    <property type="term" value="F:translation initiation factor activity"/>
    <property type="evidence" value="ECO:0007669"/>
    <property type="project" value="UniProtKB-KW"/>
</dbReference>
<evidence type="ECO:0000256" key="8">
    <source>
        <dbReference type="ARBA" id="ARBA00022917"/>
    </source>
</evidence>